<feature type="compositionally biased region" description="Polar residues" evidence="1">
    <location>
        <begin position="79"/>
        <end position="89"/>
    </location>
</feature>
<evidence type="ECO:0000256" key="1">
    <source>
        <dbReference type="SAM" id="MobiDB-lite"/>
    </source>
</evidence>
<protein>
    <submittedName>
        <fullName evidence="2">Uncharacterized protein</fullName>
    </submittedName>
</protein>
<organism evidence="2 3">
    <name type="scientific">Sphaerobolus stellatus (strain SS14)</name>
    <dbReference type="NCBI Taxonomy" id="990650"/>
    <lineage>
        <taxon>Eukaryota</taxon>
        <taxon>Fungi</taxon>
        <taxon>Dikarya</taxon>
        <taxon>Basidiomycota</taxon>
        <taxon>Agaricomycotina</taxon>
        <taxon>Agaricomycetes</taxon>
        <taxon>Phallomycetidae</taxon>
        <taxon>Geastrales</taxon>
        <taxon>Sphaerobolaceae</taxon>
        <taxon>Sphaerobolus</taxon>
    </lineage>
</organism>
<feature type="region of interest" description="Disordered" evidence="1">
    <location>
        <begin position="79"/>
        <end position="110"/>
    </location>
</feature>
<accession>A0A0C9TPQ0</accession>
<keyword evidence="3" id="KW-1185">Reference proteome</keyword>
<feature type="compositionally biased region" description="Polar residues" evidence="1">
    <location>
        <begin position="101"/>
        <end position="110"/>
    </location>
</feature>
<evidence type="ECO:0000313" key="2">
    <source>
        <dbReference type="EMBL" id="KIJ32058.1"/>
    </source>
</evidence>
<dbReference type="Proteomes" id="UP000054279">
    <property type="component" value="Unassembled WGS sequence"/>
</dbReference>
<dbReference type="AlphaFoldDB" id="A0A0C9TPQ0"/>
<reference evidence="2 3" key="1">
    <citation type="submission" date="2014-06" db="EMBL/GenBank/DDBJ databases">
        <title>Evolutionary Origins and Diversification of the Mycorrhizal Mutualists.</title>
        <authorList>
            <consortium name="DOE Joint Genome Institute"/>
            <consortium name="Mycorrhizal Genomics Consortium"/>
            <person name="Kohler A."/>
            <person name="Kuo A."/>
            <person name="Nagy L.G."/>
            <person name="Floudas D."/>
            <person name="Copeland A."/>
            <person name="Barry K.W."/>
            <person name="Cichocki N."/>
            <person name="Veneault-Fourrey C."/>
            <person name="LaButti K."/>
            <person name="Lindquist E.A."/>
            <person name="Lipzen A."/>
            <person name="Lundell T."/>
            <person name="Morin E."/>
            <person name="Murat C."/>
            <person name="Riley R."/>
            <person name="Ohm R."/>
            <person name="Sun H."/>
            <person name="Tunlid A."/>
            <person name="Henrissat B."/>
            <person name="Grigoriev I.V."/>
            <person name="Hibbett D.S."/>
            <person name="Martin F."/>
        </authorList>
    </citation>
    <scope>NUCLEOTIDE SEQUENCE [LARGE SCALE GENOMIC DNA]</scope>
    <source>
        <strain evidence="2 3">SS14</strain>
    </source>
</reference>
<gene>
    <name evidence="2" type="ORF">M422DRAFT_266145</name>
</gene>
<proteinExistence type="predicted"/>
<evidence type="ECO:0000313" key="3">
    <source>
        <dbReference type="Proteomes" id="UP000054279"/>
    </source>
</evidence>
<name>A0A0C9TPQ0_SPHS4</name>
<dbReference type="EMBL" id="KN837232">
    <property type="protein sequence ID" value="KIJ32058.1"/>
    <property type="molecule type" value="Genomic_DNA"/>
</dbReference>
<dbReference type="HOGENOM" id="CLU_2172680_0_0_1"/>
<sequence>MVGTHTIMDRIWILDLKYLAMVRNIHNKLDLGDTSADRRGLMGEISLRHQFQSSRTEGWLSVFNTVDMICDPFTDSGSKVLTQSDSGNRSPELVQYPPPVTSQAFPESSP</sequence>